<evidence type="ECO:0000256" key="3">
    <source>
        <dbReference type="ARBA" id="ARBA00023082"/>
    </source>
</evidence>
<evidence type="ECO:0000256" key="6">
    <source>
        <dbReference type="SAM" id="MobiDB-lite"/>
    </source>
</evidence>
<reference evidence="9 10" key="1">
    <citation type="submission" date="2024-03" db="EMBL/GenBank/DDBJ databases">
        <title>First Report of Pectobacterium brasiliscabiei causing potato scab in china.</title>
        <authorList>
            <person name="Handique U."/>
        </authorList>
    </citation>
    <scope>NUCLEOTIDE SEQUENCE [LARGE SCALE GENOMIC DNA]</scope>
    <source>
        <strain evidence="9 10">ZRIMU1503</strain>
    </source>
</reference>
<dbReference type="SUPFAM" id="SSF88659">
    <property type="entry name" value="Sigma3 and sigma4 domains of RNA polymerase sigma factors"/>
    <property type="match status" value="1"/>
</dbReference>
<name>A0ABU8G7Q1_9ACTN</name>
<feature type="domain" description="RNA polymerase sigma factor 70 region 4 type 2" evidence="8">
    <location>
        <begin position="137"/>
        <end position="186"/>
    </location>
</feature>
<dbReference type="Pfam" id="PF04542">
    <property type="entry name" value="Sigma70_r2"/>
    <property type="match status" value="1"/>
</dbReference>
<evidence type="ECO:0000259" key="8">
    <source>
        <dbReference type="Pfam" id="PF08281"/>
    </source>
</evidence>
<dbReference type="InterPro" id="IPR013325">
    <property type="entry name" value="RNA_pol_sigma_r2"/>
</dbReference>
<accession>A0ABU8G7Q1</accession>
<protein>
    <submittedName>
        <fullName evidence="9">Sigma-70 family RNA polymerase sigma factor</fullName>
    </submittedName>
</protein>
<evidence type="ECO:0000313" key="9">
    <source>
        <dbReference type="EMBL" id="MEI5608411.1"/>
    </source>
</evidence>
<dbReference type="RefSeq" id="WP_336540528.1">
    <property type="nucleotide sequence ID" value="NZ_JBBAYL010000005.1"/>
</dbReference>
<keyword evidence="3" id="KW-0731">Sigma factor</keyword>
<sequence>MRTSIPSPVVTGSAPASGEAPPVSGDTPPAGDGSIRRLYEEHHGPLLRYVSGLIRGDRQRAEDFVQETLVRAWQSTASQPPGWAPSRAWLMRVAHNLVIDWARRERPHHEVTQEHTLEHHAETVDPMSEADQRRFLVHALSRLSHAHREVLFYVYVLGCSGTDAADALGIPPGTVKSRTHHAIRELRRRHPEHTRAAA</sequence>
<dbReference type="PANTHER" id="PTHR43133:SF52">
    <property type="entry name" value="ECF RNA POLYMERASE SIGMA FACTOR SIGL"/>
    <property type="match status" value="1"/>
</dbReference>
<dbReference type="NCBIfam" id="TIGR02937">
    <property type="entry name" value="sigma70-ECF"/>
    <property type="match status" value="1"/>
</dbReference>
<dbReference type="InterPro" id="IPR013324">
    <property type="entry name" value="RNA_pol_sigma_r3/r4-like"/>
</dbReference>
<feature type="region of interest" description="Disordered" evidence="6">
    <location>
        <begin position="1"/>
        <end position="36"/>
    </location>
</feature>
<dbReference type="InterPro" id="IPR036388">
    <property type="entry name" value="WH-like_DNA-bd_sf"/>
</dbReference>
<evidence type="ECO:0000256" key="5">
    <source>
        <dbReference type="ARBA" id="ARBA00023163"/>
    </source>
</evidence>
<dbReference type="InterPro" id="IPR014284">
    <property type="entry name" value="RNA_pol_sigma-70_dom"/>
</dbReference>
<dbReference type="CDD" id="cd06171">
    <property type="entry name" value="Sigma70_r4"/>
    <property type="match status" value="1"/>
</dbReference>
<keyword evidence="10" id="KW-1185">Reference proteome</keyword>
<dbReference type="PANTHER" id="PTHR43133">
    <property type="entry name" value="RNA POLYMERASE ECF-TYPE SIGMA FACTO"/>
    <property type="match status" value="1"/>
</dbReference>
<evidence type="ECO:0000256" key="1">
    <source>
        <dbReference type="ARBA" id="ARBA00010641"/>
    </source>
</evidence>
<dbReference type="Pfam" id="PF08281">
    <property type="entry name" value="Sigma70_r4_2"/>
    <property type="match status" value="1"/>
</dbReference>
<keyword evidence="2" id="KW-0805">Transcription regulation</keyword>
<dbReference type="InterPro" id="IPR039425">
    <property type="entry name" value="RNA_pol_sigma-70-like"/>
</dbReference>
<evidence type="ECO:0000256" key="2">
    <source>
        <dbReference type="ARBA" id="ARBA00023015"/>
    </source>
</evidence>
<evidence type="ECO:0000313" key="10">
    <source>
        <dbReference type="Proteomes" id="UP001365781"/>
    </source>
</evidence>
<keyword evidence="4" id="KW-0238">DNA-binding</keyword>
<feature type="domain" description="RNA polymerase sigma-70 region 2" evidence="7">
    <location>
        <begin position="38"/>
        <end position="106"/>
    </location>
</feature>
<proteinExistence type="inferred from homology"/>
<dbReference type="Gene3D" id="1.10.10.10">
    <property type="entry name" value="Winged helix-like DNA-binding domain superfamily/Winged helix DNA-binding domain"/>
    <property type="match status" value="1"/>
</dbReference>
<dbReference type="SUPFAM" id="SSF88946">
    <property type="entry name" value="Sigma2 domain of RNA polymerase sigma factors"/>
    <property type="match status" value="1"/>
</dbReference>
<keyword evidence="5" id="KW-0804">Transcription</keyword>
<evidence type="ECO:0000256" key="4">
    <source>
        <dbReference type="ARBA" id="ARBA00023125"/>
    </source>
</evidence>
<gene>
    <name evidence="9" type="ORF">WB403_04495</name>
</gene>
<comment type="caution">
    <text evidence="9">The sequence shown here is derived from an EMBL/GenBank/DDBJ whole genome shotgun (WGS) entry which is preliminary data.</text>
</comment>
<dbReference type="EMBL" id="JBBAYM010000002">
    <property type="protein sequence ID" value="MEI5608411.1"/>
    <property type="molecule type" value="Genomic_DNA"/>
</dbReference>
<dbReference type="InterPro" id="IPR013249">
    <property type="entry name" value="RNA_pol_sigma70_r4_t2"/>
</dbReference>
<dbReference type="InterPro" id="IPR007627">
    <property type="entry name" value="RNA_pol_sigma70_r2"/>
</dbReference>
<dbReference type="Gene3D" id="1.10.1740.10">
    <property type="match status" value="1"/>
</dbReference>
<organism evidence="9 10">
    <name type="scientific">Streptomyces brasiliscabiei</name>
    <dbReference type="NCBI Taxonomy" id="2736302"/>
    <lineage>
        <taxon>Bacteria</taxon>
        <taxon>Bacillati</taxon>
        <taxon>Actinomycetota</taxon>
        <taxon>Actinomycetes</taxon>
        <taxon>Kitasatosporales</taxon>
        <taxon>Streptomycetaceae</taxon>
        <taxon>Streptomyces</taxon>
    </lineage>
</organism>
<evidence type="ECO:0000259" key="7">
    <source>
        <dbReference type="Pfam" id="PF04542"/>
    </source>
</evidence>
<comment type="similarity">
    <text evidence="1">Belongs to the sigma-70 factor family. ECF subfamily.</text>
</comment>
<dbReference type="Proteomes" id="UP001365781">
    <property type="component" value="Unassembled WGS sequence"/>
</dbReference>